<protein>
    <submittedName>
        <fullName evidence="2">Uncharacterized protein</fullName>
    </submittedName>
</protein>
<dbReference type="EMBL" id="SRLO01000581">
    <property type="protein sequence ID" value="TNN51458.1"/>
    <property type="molecule type" value="Genomic_DNA"/>
</dbReference>
<name>A0A4Z2GD33_9TELE</name>
<accession>A0A4Z2GD33</accession>
<evidence type="ECO:0000313" key="2">
    <source>
        <dbReference type="EMBL" id="TNN51458.1"/>
    </source>
</evidence>
<sequence>MAMESMPQSHPVPACDSGPVRVTAEEPRSGYRDRRNGSASSPVGIVVLTPARRQDSTGPGTKHSSDERRALHVTAVFTIGGARAIRRHFSCTARPPLLRMCSAACCCTRLLAGLLVQLRHGAQGPGARRAGRIRSLSLRLTQTSA</sequence>
<proteinExistence type="predicted"/>
<evidence type="ECO:0000313" key="3">
    <source>
        <dbReference type="Proteomes" id="UP000314294"/>
    </source>
</evidence>
<feature type="compositionally biased region" description="Basic and acidic residues" evidence="1">
    <location>
        <begin position="23"/>
        <end position="36"/>
    </location>
</feature>
<dbReference type="AlphaFoldDB" id="A0A4Z2GD33"/>
<feature type="region of interest" description="Disordered" evidence="1">
    <location>
        <begin position="1"/>
        <end position="69"/>
    </location>
</feature>
<evidence type="ECO:0000256" key="1">
    <source>
        <dbReference type="SAM" id="MobiDB-lite"/>
    </source>
</evidence>
<organism evidence="2 3">
    <name type="scientific">Liparis tanakae</name>
    <name type="common">Tanaka's snailfish</name>
    <dbReference type="NCBI Taxonomy" id="230148"/>
    <lineage>
        <taxon>Eukaryota</taxon>
        <taxon>Metazoa</taxon>
        <taxon>Chordata</taxon>
        <taxon>Craniata</taxon>
        <taxon>Vertebrata</taxon>
        <taxon>Euteleostomi</taxon>
        <taxon>Actinopterygii</taxon>
        <taxon>Neopterygii</taxon>
        <taxon>Teleostei</taxon>
        <taxon>Neoteleostei</taxon>
        <taxon>Acanthomorphata</taxon>
        <taxon>Eupercaria</taxon>
        <taxon>Perciformes</taxon>
        <taxon>Cottioidei</taxon>
        <taxon>Cottales</taxon>
        <taxon>Liparidae</taxon>
        <taxon>Liparis</taxon>
    </lineage>
</organism>
<keyword evidence="3" id="KW-1185">Reference proteome</keyword>
<dbReference type="Proteomes" id="UP000314294">
    <property type="component" value="Unassembled WGS sequence"/>
</dbReference>
<reference evidence="2 3" key="1">
    <citation type="submission" date="2019-03" db="EMBL/GenBank/DDBJ databases">
        <title>First draft genome of Liparis tanakae, snailfish: a comprehensive survey of snailfish specific genes.</title>
        <authorList>
            <person name="Kim W."/>
            <person name="Song I."/>
            <person name="Jeong J.-H."/>
            <person name="Kim D."/>
            <person name="Kim S."/>
            <person name="Ryu S."/>
            <person name="Song J.Y."/>
            <person name="Lee S.K."/>
        </authorList>
    </citation>
    <scope>NUCLEOTIDE SEQUENCE [LARGE SCALE GENOMIC DNA]</scope>
    <source>
        <tissue evidence="2">Muscle</tissue>
    </source>
</reference>
<gene>
    <name evidence="2" type="ORF">EYF80_038308</name>
</gene>
<comment type="caution">
    <text evidence="2">The sequence shown here is derived from an EMBL/GenBank/DDBJ whole genome shotgun (WGS) entry which is preliminary data.</text>
</comment>